<dbReference type="InterPro" id="IPR025877">
    <property type="entry name" value="MobA-like_NTP_Trfase"/>
</dbReference>
<dbReference type="InterPro" id="IPR004435">
    <property type="entry name" value="MobB_dom"/>
</dbReference>
<accession>A0ABS2GJG2</accession>
<feature type="domain" description="MobA-like NTP transferase" evidence="5">
    <location>
        <begin position="10"/>
        <end position="75"/>
    </location>
</feature>
<dbReference type="PANTHER" id="PTHR40072:SF1">
    <property type="entry name" value="MOLYBDOPTERIN-GUANINE DINUCLEOTIDE BIOSYNTHESIS ADAPTER PROTEIN"/>
    <property type="match status" value="1"/>
</dbReference>
<sequence length="458" mass="50096">MTGLGYMMVAGGMSTRMGRDKASLPWMDGTLLSSLALRAVRSYSFTHLCVVINRPLAKTEWPGRVWPVTKSGGPLQGDAYIVPTTEGMMYRWQPPDSERIISMLVVSDRFKECGPLAGVEAGLRAITAIADAGDTALPEYYLTVSVDMPFYEPDPIVLTKWQKTVLKPDTPNISNAANIANTSSASNTSNAANASNITDTSDTSNVCDTPYSFMPRQEDGRLQPLAAIYHRRCGDIVKELLEKGERRMQSLVAAVPTVYVPISSDNRRYRNVNTPLAYKEALAYAINRTRTVPIVTVTANRSKTGKTRVATELIRRLTNRGIAVGLVKSDGHGFTMDYADTDTGKATAAGAAAVAISGPNGYALLHHTPSEDSLLTLAQSMKVDVALLESRRHGSFPKIVVLRQHHMEELPCEPQEVVAIVSDGPRPLPETACRYFSFDEGDALATWLLERDIFGRRQ</sequence>
<comment type="caution">
    <text evidence="6">The sequence shown here is derived from an EMBL/GenBank/DDBJ whole genome shotgun (WGS) entry which is preliminary data.</text>
</comment>
<reference evidence="6 7" key="1">
    <citation type="journal article" date="2021" name="Sci. Rep.">
        <title>The distribution of antibiotic resistance genes in chicken gut microbiota commensals.</title>
        <authorList>
            <person name="Juricova H."/>
            <person name="Matiasovicova J."/>
            <person name="Kubasova T."/>
            <person name="Cejkova D."/>
            <person name="Rychlik I."/>
        </authorList>
    </citation>
    <scope>NUCLEOTIDE SEQUENCE [LARGE SCALE GENOMIC DNA]</scope>
    <source>
        <strain evidence="6 7">An537</strain>
    </source>
</reference>
<organism evidence="6 7">
    <name type="scientific">Veillonella magna</name>
    <dbReference type="NCBI Taxonomy" id="464322"/>
    <lineage>
        <taxon>Bacteria</taxon>
        <taxon>Bacillati</taxon>
        <taxon>Bacillota</taxon>
        <taxon>Negativicutes</taxon>
        <taxon>Veillonellales</taxon>
        <taxon>Veillonellaceae</taxon>
        <taxon>Veillonella</taxon>
    </lineage>
</organism>
<evidence type="ECO:0000259" key="4">
    <source>
        <dbReference type="Pfam" id="PF03205"/>
    </source>
</evidence>
<dbReference type="Proteomes" id="UP000707138">
    <property type="component" value="Unassembled WGS sequence"/>
</dbReference>
<dbReference type="EMBL" id="JACJLA010000019">
    <property type="protein sequence ID" value="MBM6913393.1"/>
    <property type="molecule type" value="Genomic_DNA"/>
</dbReference>
<dbReference type="InterPro" id="IPR013482">
    <property type="entry name" value="Molybde_CF_guanTrfase"/>
</dbReference>
<dbReference type="Gene3D" id="3.90.550.10">
    <property type="entry name" value="Spore Coat Polysaccharide Biosynthesis Protein SpsA, Chain A"/>
    <property type="match status" value="1"/>
</dbReference>
<dbReference type="SUPFAM" id="SSF53448">
    <property type="entry name" value="Nucleotide-diphospho-sugar transferases"/>
    <property type="match status" value="1"/>
</dbReference>
<keyword evidence="1" id="KW-0342">GTP-binding</keyword>
<feature type="domain" description="Molybdopterin-guanine dinucleotide biosynthesis protein B (MobB)" evidence="4">
    <location>
        <begin position="299"/>
        <end position="423"/>
    </location>
</feature>
<keyword evidence="7" id="KW-1185">Reference proteome</keyword>
<dbReference type="CDD" id="cd02503">
    <property type="entry name" value="MobA"/>
    <property type="match status" value="1"/>
</dbReference>
<dbReference type="InterPro" id="IPR029044">
    <property type="entry name" value="Nucleotide-diphossugar_trans"/>
</dbReference>
<protein>
    <submittedName>
        <fullName evidence="6">Molybdopterin-guanine dinucleotide biosynthesis protein B</fullName>
    </submittedName>
</protein>
<dbReference type="InterPro" id="IPR027417">
    <property type="entry name" value="P-loop_NTPase"/>
</dbReference>
<dbReference type="RefSeq" id="WP_205088318.1">
    <property type="nucleotide sequence ID" value="NZ_JACJLA010000019.1"/>
</dbReference>
<feature type="compositionally biased region" description="Low complexity" evidence="3">
    <location>
        <begin position="183"/>
        <end position="198"/>
    </location>
</feature>
<dbReference type="Pfam" id="PF12804">
    <property type="entry name" value="NTP_transf_3"/>
    <property type="match status" value="1"/>
</dbReference>
<dbReference type="InterPro" id="IPR052539">
    <property type="entry name" value="MGD_biosynthesis_adapter"/>
</dbReference>
<dbReference type="SUPFAM" id="SSF52540">
    <property type="entry name" value="P-loop containing nucleoside triphosphate hydrolases"/>
    <property type="match status" value="1"/>
</dbReference>
<feature type="region of interest" description="Disordered" evidence="3">
    <location>
        <begin position="183"/>
        <end position="205"/>
    </location>
</feature>
<evidence type="ECO:0000259" key="5">
    <source>
        <dbReference type="Pfam" id="PF12804"/>
    </source>
</evidence>
<dbReference type="Pfam" id="PF03205">
    <property type="entry name" value="MobB"/>
    <property type="match status" value="1"/>
</dbReference>
<evidence type="ECO:0000256" key="2">
    <source>
        <dbReference type="ARBA" id="ARBA00023150"/>
    </source>
</evidence>
<dbReference type="Gene3D" id="3.40.50.300">
    <property type="entry name" value="P-loop containing nucleotide triphosphate hydrolases"/>
    <property type="match status" value="1"/>
</dbReference>
<evidence type="ECO:0000256" key="3">
    <source>
        <dbReference type="SAM" id="MobiDB-lite"/>
    </source>
</evidence>
<dbReference type="PANTHER" id="PTHR40072">
    <property type="entry name" value="MOLYBDOPTERIN-GUANINE DINUCLEOTIDE BIOSYNTHESIS ADAPTER PROTEIN-RELATED"/>
    <property type="match status" value="1"/>
</dbReference>
<name>A0ABS2GJG2_9FIRM</name>
<dbReference type="NCBIfam" id="TIGR00176">
    <property type="entry name" value="mobB"/>
    <property type="match status" value="1"/>
</dbReference>
<gene>
    <name evidence="6" type="primary">mobB</name>
    <name evidence="6" type="ORF">H6A01_08680</name>
</gene>
<keyword evidence="2" id="KW-0501">Molybdenum cofactor biosynthesis</keyword>
<keyword evidence="1" id="KW-0547">Nucleotide-binding</keyword>
<evidence type="ECO:0000313" key="7">
    <source>
        <dbReference type="Proteomes" id="UP000707138"/>
    </source>
</evidence>
<evidence type="ECO:0000256" key="1">
    <source>
        <dbReference type="ARBA" id="ARBA00023134"/>
    </source>
</evidence>
<evidence type="ECO:0000313" key="6">
    <source>
        <dbReference type="EMBL" id="MBM6913393.1"/>
    </source>
</evidence>
<proteinExistence type="predicted"/>